<protein>
    <submittedName>
        <fullName evidence="1">Uncharacterized protein</fullName>
    </submittedName>
</protein>
<name>A0ABX3XBV8_9BRAD</name>
<keyword evidence="2" id="KW-1185">Reference proteome</keyword>
<comment type="caution">
    <text evidence="1">The sequence shown here is derived from an EMBL/GenBank/DDBJ whole genome shotgun (WGS) entry which is preliminary data.</text>
</comment>
<dbReference type="Proteomes" id="UP000193884">
    <property type="component" value="Unassembled WGS sequence"/>
</dbReference>
<reference evidence="1 2" key="1">
    <citation type="submission" date="2017-03" db="EMBL/GenBank/DDBJ databases">
        <title>Whole genome sequences of fourteen strains of Bradyrhizobium canariense and one strain of Bradyrhizobium japonicum isolated from Lupinus (Papilionoideae: Genisteae) species in Algeria.</title>
        <authorList>
            <person name="Crovadore J."/>
            <person name="Chekireb D."/>
            <person name="Brachmann A."/>
            <person name="Chablais R."/>
            <person name="Cochard B."/>
            <person name="Lefort F."/>
        </authorList>
    </citation>
    <scope>NUCLEOTIDE SEQUENCE [LARGE SCALE GENOMIC DNA]</scope>
    <source>
        <strain evidence="1 2">UBMAN05</strain>
    </source>
</reference>
<evidence type="ECO:0000313" key="1">
    <source>
        <dbReference type="EMBL" id="OSJ35872.1"/>
    </source>
</evidence>
<proteinExistence type="predicted"/>
<organism evidence="1 2">
    <name type="scientific">Bradyrhizobium canariense</name>
    <dbReference type="NCBI Taxonomy" id="255045"/>
    <lineage>
        <taxon>Bacteria</taxon>
        <taxon>Pseudomonadati</taxon>
        <taxon>Pseudomonadota</taxon>
        <taxon>Alphaproteobacteria</taxon>
        <taxon>Hyphomicrobiales</taxon>
        <taxon>Nitrobacteraceae</taxon>
        <taxon>Bradyrhizobium</taxon>
    </lineage>
</organism>
<gene>
    <name evidence="1" type="ORF">BST63_01260</name>
</gene>
<evidence type="ECO:0000313" key="2">
    <source>
        <dbReference type="Proteomes" id="UP000193884"/>
    </source>
</evidence>
<accession>A0ABX3XBV8</accession>
<dbReference type="EMBL" id="NAFK01000100">
    <property type="protein sequence ID" value="OSJ35872.1"/>
    <property type="molecule type" value="Genomic_DNA"/>
</dbReference>
<sequence length="60" mass="6707">MSSMASASKLFSREFSCSIIFSRLASETASPPKLGFHLDLKTLMRRMGIEALHTCCPAWR</sequence>